<organism evidence="2 3">
    <name type="scientific">Blastopirellula retiformator</name>
    <dbReference type="NCBI Taxonomy" id="2527970"/>
    <lineage>
        <taxon>Bacteria</taxon>
        <taxon>Pseudomonadati</taxon>
        <taxon>Planctomycetota</taxon>
        <taxon>Planctomycetia</taxon>
        <taxon>Pirellulales</taxon>
        <taxon>Pirellulaceae</taxon>
        <taxon>Blastopirellula</taxon>
    </lineage>
</organism>
<dbReference type="EMBL" id="SJPF01000003">
    <property type="protein sequence ID" value="TWT32882.1"/>
    <property type="molecule type" value="Genomic_DNA"/>
</dbReference>
<keyword evidence="2" id="KW-0808">Transferase</keyword>
<gene>
    <name evidence="2" type="ORF">Enr8_26890</name>
</gene>
<proteinExistence type="predicted"/>
<dbReference type="InterPro" id="IPR029063">
    <property type="entry name" value="SAM-dependent_MTases_sf"/>
</dbReference>
<dbReference type="Pfam" id="PF13649">
    <property type="entry name" value="Methyltransf_25"/>
    <property type="match status" value="1"/>
</dbReference>
<comment type="caution">
    <text evidence="2">The sequence shown here is derived from an EMBL/GenBank/DDBJ whole genome shotgun (WGS) entry which is preliminary data.</text>
</comment>
<dbReference type="InterPro" id="IPR041698">
    <property type="entry name" value="Methyltransf_25"/>
</dbReference>
<evidence type="ECO:0000259" key="1">
    <source>
        <dbReference type="Pfam" id="PF13649"/>
    </source>
</evidence>
<dbReference type="Gene3D" id="3.40.50.150">
    <property type="entry name" value="Vaccinia Virus protein VP39"/>
    <property type="match status" value="1"/>
</dbReference>
<protein>
    <submittedName>
        <fullName evidence="2">Ribosomal RNA adenine dimethylase</fullName>
    </submittedName>
</protein>
<dbReference type="Proteomes" id="UP000318878">
    <property type="component" value="Unassembled WGS sequence"/>
</dbReference>
<feature type="domain" description="Methyltransferase" evidence="1">
    <location>
        <begin position="50"/>
        <end position="138"/>
    </location>
</feature>
<dbReference type="GO" id="GO:0008168">
    <property type="term" value="F:methyltransferase activity"/>
    <property type="evidence" value="ECO:0007669"/>
    <property type="project" value="UniProtKB-KW"/>
</dbReference>
<dbReference type="OrthoDB" id="268801at2"/>
<reference evidence="2 3" key="1">
    <citation type="submission" date="2019-02" db="EMBL/GenBank/DDBJ databases">
        <title>Deep-cultivation of Planctomycetes and their phenomic and genomic characterization uncovers novel biology.</title>
        <authorList>
            <person name="Wiegand S."/>
            <person name="Jogler M."/>
            <person name="Boedeker C."/>
            <person name="Pinto D."/>
            <person name="Vollmers J."/>
            <person name="Rivas-Marin E."/>
            <person name="Kohn T."/>
            <person name="Peeters S.H."/>
            <person name="Heuer A."/>
            <person name="Rast P."/>
            <person name="Oberbeckmann S."/>
            <person name="Bunk B."/>
            <person name="Jeske O."/>
            <person name="Meyerdierks A."/>
            <person name="Storesund J.E."/>
            <person name="Kallscheuer N."/>
            <person name="Luecker S."/>
            <person name="Lage O.M."/>
            <person name="Pohl T."/>
            <person name="Merkel B.J."/>
            <person name="Hornburger P."/>
            <person name="Mueller R.-W."/>
            <person name="Bruemmer F."/>
            <person name="Labrenz M."/>
            <person name="Spormann A.M."/>
            <person name="Op Den Camp H."/>
            <person name="Overmann J."/>
            <person name="Amann R."/>
            <person name="Jetten M.S.M."/>
            <person name="Mascher T."/>
            <person name="Medema M.H."/>
            <person name="Devos D.P."/>
            <person name="Kaster A.-K."/>
            <person name="Ovreas L."/>
            <person name="Rohde M."/>
            <person name="Galperin M.Y."/>
            <person name="Jogler C."/>
        </authorList>
    </citation>
    <scope>NUCLEOTIDE SEQUENCE [LARGE SCALE GENOMIC DNA]</scope>
    <source>
        <strain evidence="2 3">Enr8</strain>
    </source>
</reference>
<evidence type="ECO:0000313" key="2">
    <source>
        <dbReference type="EMBL" id="TWT32882.1"/>
    </source>
</evidence>
<dbReference type="RefSeq" id="WP_146432240.1">
    <property type="nucleotide sequence ID" value="NZ_SJPF01000003.1"/>
</dbReference>
<sequence>MTAKVRAFLSDTDDYRVAFETFLANTDQKVNARAWMDAEIQKLDDTDLLVDAGAGNGELTKYLVERFGSVVAIEPNPFLLDQLKADYPDVLTVADGILAAKVPPQSASLAICSHVFYYIPPDQWQVNLEKIASWLKPGAKAWIILQSGDTDCMAMRAHFGEQTFSLEPVREEFVKEQGDAYDAVMHSIDAHITTKNLKDAYVIAEFMMNMLPLESPPDAVDLEAYVEQYFAESPTSYRFSCTQNVLELTRK</sequence>
<accession>A0A5C5V571</accession>
<dbReference type="GO" id="GO:0032259">
    <property type="term" value="P:methylation"/>
    <property type="evidence" value="ECO:0007669"/>
    <property type="project" value="UniProtKB-KW"/>
</dbReference>
<keyword evidence="3" id="KW-1185">Reference proteome</keyword>
<dbReference type="SUPFAM" id="SSF53335">
    <property type="entry name" value="S-adenosyl-L-methionine-dependent methyltransferases"/>
    <property type="match status" value="1"/>
</dbReference>
<evidence type="ECO:0000313" key="3">
    <source>
        <dbReference type="Proteomes" id="UP000318878"/>
    </source>
</evidence>
<keyword evidence="2" id="KW-0489">Methyltransferase</keyword>
<dbReference type="CDD" id="cd02440">
    <property type="entry name" value="AdoMet_MTases"/>
    <property type="match status" value="1"/>
</dbReference>
<name>A0A5C5V571_9BACT</name>
<dbReference type="AlphaFoldDB" id="A0A5C5V571"/>